<comment type="subcellular location">
    <subcellularLocation>
        <location evidence="1 7">Cell membrane</location>
        <topology evidence="1 7">Multi-pass membrane protein</topology>
    </subcellularLocation>
</comment>
<accession>A0A9Q2ZKE5</accession>
<dbReference type="InterPro" id="IPR000515">
    <property type="entry name" value="MetI-like"/>
</dbReference>
<evidence type="ECO:0000259" key="9">
    <source>
        <dbReference type="PROSITE" id="PS50928"/>
    </source>
</evidence>
<evidence type="ECO:0000256" key="7">
    <source>
        <dbReference type="RuleBase" id="RU363032"/>
    </source>
</evidence>
<dbReference type="Proteomes" id="UP000709437">
    <property type="component" value="Unassembled WGS sequence"/>
</dbReference>
<dbReference type="PANTHER" id="PTHR30193">
    <property type="entry name" value="ABC TRANSPORTER PERMEASE PROTEIN"/>
    <property type="match status" value="1"/>
</dbReference>
<keyword evidence="5 7" id="KW-1133">Transmembrane helix</keyword>
<evidence type="ECO:0000256" key="2">
    <source>
        <dbReference type="ARBA" id="ARBA00022448"/>
    </source>
</evidence>
<feature type="transmembrane region" description="Helical" evidence="7">
    <location>
        <begin position="177"/>
        <end position="196"/>
    </location>
</feature>
<reference evidence="10" key="1">
    <citation type="submission" date="2021-05" db="EMBL/GenBank/DDBJ databases">
        <title>Whole genome sequence of Curtobacterium flaccumfaciens pv. flaccumfaciens strain CFBP 3417.</title>
        <authorList>
            <person name="Osdaghi E."/>
            <person name="Taghouti G."/>
            <person name="Portier P."/>
            <person name="Fazliarab A."/>
            <person name="Taghavi S.M."/>
            <person name="Briand M."/>
            <person name="Le-Saux M."/>
            <person name="Jacques M.-A."/>
        </authorList>
    </citation>
    <scope>NUCLEOTIDE SEQUENCE</scope>
    <source>
        <strain evidence="10">CFBP 3417</strain>
    </source>
</reference>
<feature type="transmembrane region" description="Helical" evidence="7">
    <location>
        <begin position="107"/>
        <end position="126"/>
    </location>
</feature>
<feature type="transmembrane region" description="Helical" evidence="7">
    <location>
        <begin position="291"/>
        <end position="311"/>
    </location>
</feature>
<feature type="transmembrane region" description="Helical" evidence="7">
    <location>
        <begin position="138"/>
        <end position="157"/>
    </location>
</feature>
<feature type="domain" description="ABC transmembrane type-1" evidence="9">
    <location>
        <begin position="101"/>
        <end position="312"/>
    </location>
</feature>
<comment type="caution">
    <text evidence="10">The sequence shown here is derived from an EMBL/GenBank/DDBJ whole genome shotgun (WGS) entry which is preliminary data.</text>
</comment>
<evidence type="ECO:0000256" key="8">
    <source>
        <dbReference type="SAM" id="MobiDB-lite"/>
    </source>
</evidence>
<evidence type="ECO:0000256" key="1">
    <source>
        <dbReference type="ARBA" id="ARBA00004651"/>
    </source>
</evidence>
<dbReference type="RefSeq" id="WP_081612346.1">
    <property type="nucleotide sequence ID" value="NZ_JAHEWX010000008.1"/>
</dbReference>
<evidence type="ECO:0000256" key="6">
    <source>
        <dbReference type="ARBA" id="ARBA00023136"/>
    </source>
</evidence>
<dbReference type="PANTHER" id="PTHR30193:SF41">
    <property type="entry name" value="DIACETYLCHITOBIOSE UPTAKE SYSTEM PERMEASE PROTEIN NGCF"/>
    <property type="match status" value="1"/>
</dbReference>
<dbReference type="PROSITE" id="PS50928">
    <property type="entry name" value="ABC_TM1"/>
    <property type="match status" value="1"/>
</dbReference>
<keyword evidence="6 7" id="KW-0472">Membrane</keyword>
<evidence type="ECO:0000256" key="3">
    <source>
        <dbReference type="ARBA" id="ARBA00022475"/>
    </source>
</evidence>
<evidence type="ECO:0000256" key="4">
    <source>
        <dbReference type="ARBA" id="ARBA00022692"/>
    </source>
</evidence>
<name>A0A9Q2ZKE5_9MICO</name>
<protein>
    <submittedName>
        <fullName evidence="10">Sugar ABC transporter permease</fullName>
    </submittedName>
</protein>
<dbReference type="GeneID" id="99624488"/>
<dbReference type="AlphaFoldDB" id="A0A9Q2ZKE5"/>
<comment type="similarity">
    <text evidence="7">Belongs to the binding-protein-dependent transport system permease family.</text>
</comment>
<evidence type="ECO:0000256" key="5">
    <source>
        <dbReference type="ARBA" id="ARBA00022989"/>
    </source>
</evidence>
<dbReference type="InterPro" id="IPR051393">
    <property type="entry name" value="ABC_transporter_permease"/>
</dbReference>
<evidence type="ECO:0000313" key="11">
    <source>
        <dbReference type="Proteomes" id="UP000709437"/>
    </source>
</evidence>
<keyword evidence="3" id="KW-1003">Cell membrane</keyword>
<feature type="transmembrane region" description="Helical" evidence="7">
    <location>
        <begin position="239"/>
        <end position="259"/>
    </location>
</feature>
<evidence type="ECO:0000313" key="10">
    <source>
        <dbReference type="EMBL" id="MBT1541701.1"/>
    </source>
</evidence>
<sequence>MATESPVSSPLTTASTRRRSRSADLARARTTAPRRRPRNDLWLALVFIAPAAVGFAVFLAWPTVRGIYLSFTSYNLLTEPEFTGLQNYARLVQDSIFWHSMVVTIEYVLINIVIQTVVALFIAVMMHRLTKSTFVRGIVLAPYLVSNVVAALVWLWILDTQLGIGNEMLAALGLDRIPFLQSDVWGIPSIALINVWRHVGYTALLIFAGLQSLPETVYEAGRIDGASEWKMFWRITVPLLRPILSLVLIITVIGSFQVFDTVAVTTQGGPANATNVVQNYIYNLAFGRFQFGYASAVSVALLIVLSIITIIQYRLTRSGESDLD</sequence>
<keyword evidence="2 7" id="KW-0813">Transport</keyword>
<feature type="region of interest" description="Disordered" evidence="8">
    <location>
        <begin position="1"/>
        <end position="32"/>
    </location>
</feature>
<dbReference type="InterPro" id="IPR035906">
    <property type="entry name" value="MetI-like_sf"/>
</dbReference>
<dbReference type="GO" id="GO:0055085">
    <property type="term" value="P:transmembrane transport"/>
    <property type="evidence" value="ECO:0007669"/>
    <property type="project" value="InterPro"/>
</dbReference>
<dbReference type="SUPFAM" id="SSF161098">
    <property type="entry name" value="MetI-like"/>
    <property type="match status" value="1"/>
</dbReference>
<dbReference type="CDD" id="cd06261">
    <property type="entry name" value="TM_PBP2"/>
    <property type="match status" value="1"/>
</dbReference>
<gene>
    <name evidence="10" type="ORF">KK103_08015</name>
</gene>
<keyword evidence="4 7" id="KW-0812">Transmembrane</keyword>
<dbReference type="EMBL" id="JAHEWX010000008">
    <property type="protein sequence ID" value="MBT1541701.1"/>
    <property type="molecule type" value="Genomic_DNA"/>
</dbReference>
<dbReference type="Pfam" id="PF00528">
    <property type="entry name" value="BPD_transp_1"/>
    <property type="match status" value="1"/>
</dbReference>
<dbReference type="GO" id="GO:0005886">
    <property type="term" value="C:plasma membrane"/>
    <property type="evidence" value="ECO:0007669"/>
    <property type="project" value="UniProtKB-SubCell"/>
</dbReference>
<organism evidence="10 11">
    <name type="scientific">Curtobacterium flaccumfaciens pv. flaccumfaciens</name>
    <dbReference type="NCBI Taxonomy" id="138532"/>
    <lineage>
        <taxon>Bacteria</taxon>
        <taxon>Bacillati</taxon>
        <taxon>Actinomycetota</taxon>
        <taxon>Actinomycetes</taxon>
        <taxon>Micrococcales</taxon>
        <taxon>Microbacteriaceae</taxon>
        <taxon>Curtobacterium</taxon>
    </lineage>
</organism>
<proteinExistence type="inferred from homology"/>
<feature type="transmembrane region" description="Helical" evidence="7">
    <location>
        <begin position="41"/>
        <end position="61"/>
    </location>
</feature>
<dbReference type="Gene3D" id="1.10.3720.10">
    <property type="entry name" value="MetI-like"/>
    <property type="match status" value="1"/>
</dbReference>